<dbReference type="Pfam" id="PF08773">
    <property type="entry name" value="CathepsinC_exc"/>
    <property type="match status" value="1"/>
</dbReference>
<dbReference type="Gene3D" id="3.90.70.10">
    <property type="entry name" value="Cysteine proteinases"/>
    <property type="match status" value="1"/>
</dbReference>
<keyword evidence="5" id="KW-0865">Zymogen</keyword>
<feature type="domain" description="Peptidase C1A papain C-terminal" evidence="12">
    <location>
        <begin position="265"/>
        <end position="496"/>
    </location>
</feature>
<evidence type="ECO:0000256" key="9">
    <source>
        <dbReference type="ARBA" id="ARBA00032961"/>
    </source>
</evidence>
<reference evidence="13" key="1">
    <citation type="submission" date="2023-10" db="EMBL/GenBank/DDBJ databases">
        <authorList>
            <person name="Chen Y."/>
            <person name="Shah S."/>
            <person name="Dougan E. K."/>
            <person name="Thang M."/>
            <person name="Chan C."/>
        </authorList>
    </citation>
    <scope>NUCLEOTIDE SEQUENCE [LARGE SCALE GENOMIC DNA]</scope>
</reference>
<evidence type="ECO:0000313" key="13">
    <source>
        <dbReference type="EMBL" id="CAK0835655.1"/>
    </source>
</evidence>
<protein>
    <recommendedName>
        <fullName evidence="4">Dipeptidyl peptidase 1</fullName>
    </recommendedName>
    <alternativeName>
        <fullName evidence="7">Cathepsin C</fullName>
    </alternativeName>
    <alternativeName>
        <fullName evidence="6">Cathepsin J</fullName>
    </alternativeName>
    <alternativeName>
        <fullName evidence="9">Dipeptidyl peptidase I</fullName>
    </alternativeName>
    <alternativeName>
        <fullName evidence="8">Dipeptidyl transferase</fullName>
    </alternativeName>
</protein>
<comment type="caution">
    <text evidence="13">The sequence shown here is derived from an EMBL/GenBank/DDBJ whole genome shotgun (WGS) entry which is preliminary data.</text>
</comment>
<keyword evidence="11" id="KW-0732">Signal</keyword>
<proteinExistence type="inferred from homology"/>
<accession>A0ABN9STH2</accession>
<evidence type="ECO:0000256" key="5">
    <source>
        <dbReference type="ARBA" id="ARBA00023145"/>
    </source>
</evidence>
<dbReference type="EMBL" id="CAUYUJ010013136">
    <property type="protein sequence ID" value="CAK0835655.1"/>
    <property type="molecule type" value="Genomic_DNA"/>
</dbReference>
<organism evidence="13 14">
    <name type="scientific">Prorocentrum cordatum</name>
    <dbReference type="NCBI Taxonomy" id="2364126"/>
    <lineage>
        <taxon>Eukaryota</taxon>
        <taxon>Sar</taxon>
        <taxon>Alveolata</taxon>
        <taxon>Dinophyceae</taxon>
        <taxon>Prorocentrales</taxon>
        <taxon>Prorocentraceae</taxon>
        <taxon>Prorocentrum</taxon>
    </lineage>
</organism>
<dbReference type="Gene3D" id="2.40.128.80">
    <property type="entry name" value="Cathepsin C, exclusion domain"/>
    <property type="match status" value="1"/>
</dbReference>
<dbReference type="InterPro" id="IPR025660">
    <property type="entry name" value="Pept_his_AS"/>
</dbReference>
<dbReference type="InterPro" id="IPR013128">
    <property type="entry name" value="Peptidase_C1A"/>
</dbReference>
<dbReference type="Proteomes" id="UP001189429">
    <property type="component" value="Unassembled WGS sequence"/>
</dbReference>
<evidence type="ECO:0000256" key="7">
    <source>
        <dbReference type="ARBA" id="ARBA00029779"/>
    </source>
</evidence>
<dbReference type="SUPFAM" id="SSF54001">
    <property type="entry name" value="Cysteine proteinases"/>
    <property type="match status" value="1"/>
</dbReference>
<gene>
    <name evidence="13" type="ORF">PCOR1329_LOCUS32419</name>
</gene>
<comment type="similarity">
    <text evidence="2">Belongs to the peptidase C1 family.</text>
</comment>
<dbReference type="SMART" id="SM00645">
    <property type="entry name" value="Pept_C1"/>
    <property type="match status" value="1"/>
</dbReference>
<dbReference type="PANTHER" id="PTHR12411">
    <property type="entry name" value="CYSTEINE PROTEASE FAMILY C1-RELATED"/>
    <property type="match status" value="1"/>
</dbReference>
<evidence type="ECO:0000256" key="8">
    <source>
        <dbReference type="ARBA" id="ARBA00030778"/>
    </source>
</evidence>
<dbReference type="InterPro" id="IPR014882">
    <property type="entry name" value="CathepsinC_exc"/>
</dbReference>
<evidence type="ECO:0000256" key="4">
    <source>
        <dbReference type="ARBA" id="ARBA00014709"/>
    </source>
</evidence>
<dbReference type="Pfam" id="PF00112">
    <property type="entry name" value="Peptidase_C1"/>
    <property type="match status" value="1"/>
</dbReference>
<evidence type="ECO:0000313" key="14">
    <source>
        <dbReference type="Proteomes" id="UP001189429"/>
    </source>
</evidence>
<dbReference type="InterPro" id="IPR000169">
    <property type="entry name" value="Pept_cys_AS"/>
</dbReference>
<evidence type="ECO:0000259" key="12">
    <source>
        <dbReference type="SMART" id="SM00645"/>
    </source>
</evidence>
<feature type="chain" id="PRO_5046888335" description="Dipeptidyl peptidase 1" evidence="11">
    <location>
        <begin position="23"/>
        <end position="523"/>
    </location>
</feature>
<dbReference type="SUPFAM" id="SSF75001">
    <property type="entry name" value="Dipeptidyl peptidase I (cathepsin C), exclusion domain"/>
    <property type="match status" value="1"/>
</dbReference>
<evidence type="ECO:0000256" key="2">
    <source>
        <dbReference type="ARBA" id="ARBA00008455"/>
    </source>
</evidence>
<evidence type="ECO:0000256" key="10">
    <source>
        <dbReference type="ARBA" id="ARBA00045556"/>
    </source>
</evidence>
<sequence length="523" mass="59027">MARLNVAVLVTSLATLAQRATSDLPVHCLRHQVEGEWNFVLGEASSKRSSCGHAHPDTEDDAQPSRDVMRNGTSRLIELRSPNLVRTKEGQRGTWTMVYDEGFEVKVGDHTFFAFSNFTFQRDAVTHEKKNFSHCGDTMVGWFHNLDRTEFGCYFATKVQPEAPVPLPASKSAASRSAQDKTMTHTAMTQKVARLNARLNMLQLGWKAGVVRKWIGKTVREINGYAGIRRLAPARELHRDMMLQATAGRRHSRPSFLQRSRPAALPSSWDWSNATDGTDWLEPVMDQSDCGSCYAASTMRMLSTRHKIRQNNASVLPWSINMPLFCGEYNQGCKGGYPFLMSKWSSDVGLVPATCMRYDTAGTCKLECDLDKLEGKRYRADNYRYVGSFYGNASTEAIMEELYHNGPMVVSFEPAEDFMYYSDGVYKSEGLHNQTEKPEWEKVDHAVLLVGYGEDNGTPYWRIQNSWGPDWGEDGFFRMLRGKDESGIESIAVAADVVEDPHNGRHVKDFFDSLEQKNKKKTA</sequence>
<name>A0ABN9STH2_9DINO</name>
<dbReference type="InterPro" id="IPR038765">
    <property type="entry name" value="Papain-like_cys_pep_sf"/>
</dbReference>
<dbReference type="InterPro" id="IPR000668">
    <property type="entry name" value="Peptidase_C1A_C"/>
</dbReference>
<comment type="cofactor">
    <cofactor evidence="1">
        <name>chloride</name>
        <dbReference type="ChEBI" id="CHEBI:17996"/>
    </cofactor>
</comment>
<keyword evidence="14" id="KW-1185">Reference proteome</keyword>
<dbReference type="PROSITE" id="PS00639">
    <property type="entry name" value="THIOL_PROTEASE_HIS"/>
    <property type="match status" value="1"/>
</dbReference>
<dbReference type="PROSITE" id="PS00139">
    <property type="entry name" value="THIOL_PROTEASE_CYS"/>
    <property type="match status" value="1"/>
</dbReference>
<feature type="signal peptide" evidence="11">
    <location>
        <begin position="1"/>
        <end position="22"/>
    </location>
</feature>
<comment type="function">
    <text evidence="10">Thiol protease. Has dipeptidylpeptidase activity. Active against a broad range of dipeptide substrates composed of both polar and hydrophobic amino acids. Proline cannot occupy the P1 position and arginine cannot occupy the P2 position of the substrate. Can act as both an exopeptidase and endopeptidase. Activates serine proteases such as elastase, cathepsin G and granzymes A and B.</text>
</comment>
<dbReference type="PRINTS" id="PR00705">
    <property type="entry name" value="PAPAIN"/>
</dbReference>
<evidence type="ECO:0000256" key="3">
    <source>
        <dbReference type="ARBA" id="ARBA00011610"/>
    </source>
</evidence>
<evidence type="ECO:0000256" key="1">
    <source>
        <dbReference type="ARBA" id="ARBA00001923"/>
    </source>
</evidence>
<evidence type="ECO:0000256" key="11">
    <source>
        <dbReference type="SAM" id="SignalP"/>
    </source>
</evidence>
<comment type="subunit">
    <text evidence="3">Tetramer of heterotrimers consisting of exclusion domain, heavy- and light chains.</text>
</comment>
<evidence type="ECO:0000256" key="6">
    <source>
        <dbReference type="ARBA" id="ARBA00029762"/>
    </source>
</evidence>
<dbReference type="InterPro" id="IPR036496">
    <property type="entry name" value="CathepsinC_exc_dom_sf"/>
</dbReference>